<dbReference type="InterPro" id="IPR044607">
    <property type="entry name" value="RKD-like"/>
</dbReference>
<evidence type="ECO:0000259" key="8">
    <source>
        <dbReference type="PROSITE" id="PS51519"/>
    </source>
</evidence>
<feature type="compositionally biased region" description="Low complexity" evidence="7">
    <location>
        <begin position="181"/>
        <end position="216"/>
    </location>
</feature>
<dbReference type="EMBL" id="FNXT01000049">
    <property type="protein sequence ID" value="SZX60235.1"/>
    <property type="molecule type" value="Genomic_DNA"/>
</dbReference>
<evidence type="ECO:0000256" key="4">
    <source>
        <dbReference type="ARBA" id="ARBA00023125"/>
    </source>
</evidence>
<evidence type="ECO:0000256" key="7">
    <source>
        <dbReference type="SAM" id="MobiDB-lite"/>
    </source>
</evidence>
<feature type="region of interest" description="Disordered" evidence="7">
    <location>
        <begin position="153"/>
        <end position="219"/>
    </location>
</feature>
<evidence type="ECO:0000256" key="2">
    <source>
        <dbReference type="ARBA" id="ARBA00023015"/>
    </source>
</evidence>
<evidence type="ECO:0000256" key="3">
    <source>
        <dbReference type="ARBA" id="ARBA00023054"/>
    </source>
</evidence>
<dbReference type="PROSITE" id="PS51519">
    <property type="entry name" value="RWP_RK"/>
    <property type="match status" value="1"/>
</dbReference>
<feature type="region of interest" description="Disordered" evidence="7">
    <location>
        <begin position="452"/>
        <end position="473"/>
    </location>
</feature>
<evidence type="ECO:0000313" key="9">
    <source>
        <dbReference type="EMBL" id="SZX60235.1"/>
    </source>
</evidence>
<gene>
    <name evidence="9" type="ORF">BQ4739_LOCUS805</name>
</gene>
<dbReference type="Pfam" id="PF02042">
    <property type="entry name" value="RWP-RK"/>
    <property type="match status" value="1"/>
</dbReference>
<evidence type="ECO:0000256" key="5">
    <source>
        <dbReference type="ARBA" id="ARBA00023163"/>
    </source>
</evidence>
<feature type="compositionally biased region" description="Gly residues" evidence="7">
    <location>
        <begin position="460"/>
        <end position="473"/>
    </location>
</feature>
<dbReference type="GO" id="GO:0003700">
    <property type="term" value="F:DNA-binding transcription factor activity"/>
    <property type="evidence" value="ECO:0007669"/>
    <property type="project" value="InterPro"/>
</dbReference>
<evidence type="ECO:0000256" key="6">
    <source>
        <dbReference type="ARBA" id="ARBA00023242"/>
    </source>
</evidence>
<dbReference type="PANTHER" id="PTHR46373:SF2">
    <property type="entry name" value="RWP-RK DOMAIN-CONTAINING PROTEIN"/>
    <property type="match status" value="1"/>
</dbReference>
<keyword evidence="10" id="KW-1185">Reference proteome</keyword>
<name>A0A383V3R7_TETOB</name>
<evidence type="ECO:0000256" key="1">
    <source>
        <dbReference type="ARBA" id="ARBA00004049"/>
    </source>
</evidence>
<keyword evidence="4" id="KW-0238">DNA-binding</keyword>
<evidence type="ECO:0000313" key="10">
    <source>
        <dbReference type="Proteomes" id="UP000256970"/>
    </source>
</evidence>
<dbReference type="InterPro" id="IPR003035">
    <property type="entry name" value="RWP-RK_dom"/>
</dbReference>
<protein>
    <recommendedName>
        <fullName evidence="8">RWP-RK domain-containing protein</fullName>
    </recommendedName>
</protein>
<comment type="function">
    <text evidence="1">Putative transcription factor.</text>
</comment>
<proteinExistence type="predicted"/>
<dbReference type="GO" id="GO:0003677">
    <property type="term" value="F:DNA binding"/>
    <property type="evidence" value="ECO:0007669"/>
    <property type="project" value="UniProtKB-KW"/>
</dbReference>
<dbReference type="Proteomes" id="UP000256970">
    <property type="component" value="Unassembled WGS sequence"/>
</dbReference>
<dbReference type="AlphaFoldDB" id="A0A383V3R7"/>
<dbReference type="PANTHER" id="PTHR46373">
    <property type="entry name" value="PROTEIN RKD4"/>
    <property type="match status" value="1"/>
</dbReference>
<accession>A0A383V3R7</accession>
<reference evidence="9 10" key="1">
    <citation type="submission" date="2016-10" db="EMBL/GenBank/DDBJ databases">
        <authorList>
            <person name="Cai Z."/>
        </authorList>
    </citation>
    <scope>NUCLEOTIDE SEQUENCE [LARGE SCALE GENOMIC DNA]</scope>
</reference>
<keyword evidence="3" id="KW-0175">Coiled coil</keyword>
<keyword evidence="6" id="KW-0539">Nucleus</keyword>
<organism evidence="9 10">
    <name type="scientific">Tetradesmus obliquus</name>
    <name type="common">Green alga</name>
    <name type="synonym">Acutodesmus obliquus</name>
    <dbReference type="NCBI Taxonomy" id="3088"/>
    <lineage>
        <taxon>Eukaryota</taxon>
        <taxon>Viridiplantae</taxon>
        <taxon>Chlorophyta</taxon>
        <taxon>core chlorophytes</taxon>
        <taxon>Chlorophyceae</taxon>
        <taxon>CS clade</taxon>
        <taxon>Sphaeropleales</taxon>
        <taxon>Scenedesmaceae</taxon>
        <taxon>Tetradesmus</taxon>
    </lineage>
</organism>
<feature type="domain" description="RWP-RK" evidence="8">
    <location>
        <begin position="305"/>
        <end position="392"/>
    </location>
</feature>
<keyword evidence="5" id="KW-0804">Transcription</keyword>
<feature type="compositionally biased region" description="Polar residues" evidence="7">
    <location>
        <begin position="153"/>
        <end position="164"/>
    </location>
</feature>
<sequence>MSDSARGLQVVAAWQQEQQQLQQQMQLDAQGQQRKQAEEHLWLLGQLGAEHQAQCQQALQTLRQAGFQVLLQPAGVECPASIQLAGNCGAVCLQAGHAAAQPGGASGALLPPAQLCLLLPSQQGSNTPVAAAAASSQSPAAGVDAVATIIPTQGRSAAKQQTQPAAAGSRKTSQPRKRKAGSAAAEAADTAGTSGAAETAAETLDEAASAETAAAAEDTDAKYRDSKLLEFGQQFADKILADIEASGQPPDRLEVPQVMQLLQPIVDKMLQENPAALGEPITAEHKAYVATISCKRGSGIGGPKGPAAAAARGGICMDDDEGVLRYEQVEQLFGQLNVAEAAAHLGMGKTKFKALCRQIGIVRWPYREFCSIFLAQEYLDAKAAKGRARDGALMPGRRLLLVHALTLLQEHPNMEFRAHPAYVLTQVLHKQKHKKRKVEERHADEPAAAVLTHMRAAASSGGGANGSDGSGSA</sequence>
<keyword evidence="2" id="KW-0805">Transcription regulation</keyword>